<dbReference type="CDD" id="cd00082">
    <property type="entry name" value="HisKA"/>
    <property type="match status" value="1"/>
</dbReference>
<dbReference type="PANTHER" id="PTHR43102">
    <property type="entry name" value="SLR1143 PROTEIN"/>
    <property type="match status" value="1"/>
</dbReference>
<feature type="domain" description="Histidine kinase" evidence="5">
    <location>
        <begin position="187"/>
        <end position="398"/>
    </location>
</feature>
<dbReference type="AlphaFoldDB" id="A0A1H4A691"/>
<keyword evidence="3" id="KW-0597">Phosphoprotein</keyword>
<dbReference type="InterPro" id="IPR004358">
    <property type="entry name" value="Sig_transdc_His_kin-like_C"/>
</dbReference>
<dbReference type="InterPro" id="IPR003018">
    <property type="entry name" value="GAF"/>
</dbReference>
<dbReference type="PROSITE" id="PS50109">
    <property type="entry name" value="HIS_KIN"/>
    <property type="match status" value="1"/>
</dbReference>
<dbReference type="Proteomes" id="UP000198846">
    <property type="component" value="Unassembled WGS sequence"/>
</dbReference>
<sequence>MIAPEKPSNESARLAAVYEYKLIDTLPESDFDNITSIIAAMFDIPMSLITLLDADRNFLKSHFGVPFNEAPRDLSFCGHAIMSEDDIFIIEDSRKDERFHDNPIVKEHQAIFYAGVPLMNPEGFPLGTLCVFDTKPRQLTALQKQVLIAMAKQVVNLFELRKRNNELRETKEQLNIQNENLKHFAGHVSHDMKMPLANMIVTTDILKKKYKNVLDAKGIEYLDYLKQSSFTLSDYISGLLDHYESDKLGGELESFDLNLLLEEIVDLLNINFDCEINFPETNEELFCNRAALEQVFLNLIGNSLKYNDKEKIVITIACKRGDAHLEFKISDNGIGIPQDKQKEIFNLFSTVGNLDRNGNRGNGIGLSTVQKLITKLGGTISLESELGKGTTFNFTIAL</sequence>
<dbReference type="RefSeq" id="WP_092134093.1">
    <property type="nucleotide sequence ID" value="NZ_FNQK01000010.1"/>
</dbReference>
<dbReference type="SUPFAM" id="SSF47384">
    <property type="entry name" value="Homodimeric domain of signal transducing histidine kinase"/>
    <property type="match status" value="1"/>
</dbReference>
<dbReference type="OrthoDB" id="9811889at2"/>
<keyword evidence="7" id="KW-1185">Reference proteome</keyword>
<dbReference type="CDD" id="cd00075">
    <property type="entry name" value="HATPase"/>
    <property type="match status" value="1"/>
</dbReference>
<dbReference type="STRING" id="283786.SAMN04487990_11024"/>
<keyword evidence="6" id="KW-0418">Kinase</keyword>
<dbReference type="SUPFAM" id="SSF55874">
    <property type="entry name" value="ATPase domain of HSP90 chaperone/DNA topoisomerase II/histidine kinase"/>
    <property type="match status" value="1"/>
</dbReference>
<protein>
    <recommendedName>
        <fullName evidence="2">histidine kinase</fullName>
        <ecNumber evidence="2">2.7.13.3</ecNumber>
    </recommendedName>
</protein>
<dbReference type="Gene3D" id="3.30.450.40">
    <property type="match status" value="1"/>
</dbReference>
<dbReference type="Pfam" id="PF01590">
    <property type="entry name" value="GAF"/>
    <property type="match status" value="1"/>
</dbReference>
<evidence type="ECO:0000256" key="2">
    <source>
        <dbReference type="ARBA" id="ARBA00012438"/>
    </source>
</evidence>
<evidence type="ECO:0000256" key="1">
    <source>
        <dbReference type="ARBA" id="ARBA00000085"/>
    </source>
</evidence>
<name>A0A1H4A691_BIZPA</name>
<dbReference type="InterPro" id="IPR003594">
    <property type="entry name" value="HATPase_dom"/>
</dbReference>
<dbReference type="EMBL" id="FNQK01000010">
    <property type="protein sequence ID" value="SEA31426.1"/>
    <property type="molecule type" value="Genomic_DNA"/>
</dbReference>
<dbReference type="Gene3D" id="3.30.565.10">
    <property type="entry name" value="Histidine kinase-like ATPase, C-terminal domain"/>
    <property type="match status" value="1"/>
</dbReference>
<dbReference type="GO" id="GO:0000155">
    <property type="term" value="F:phosphorelay sensor kinase activity"/>
    <property type="evidence" value="ECO:0007669"/>
    <property type="project" value="InterPro"/>
</dbReference>
<evidence type="ECO:0000313" key="7">
    <source>
        <dbReference type="Proteomes" id="UP000198846"/>
    </source>
</evidence>
<dbReference type="InterPro" id="IPR036097">
    <property type="entry name" value="HisK_dim/P_sf"/>
</dbReference>
<dbReference type="SUPFAM" id="SSF55781">
    <property type="entry name" value="GAF domain-like"/>
    <property type="match status" value="1"/>
</dbReference>
<dbReference type="InterPro" id="IPR003661">
    <property type="entry name" value="HisK_dim/P_dom"/>
</dbReference>
<keyword evidence="4" id="KW-0175">Coiled coil</keyword>
<dbReference type="InterPro" id="IPR036890">
    <property type="entry name" value="HATPase_C_sf"/>
</dbReference>
<dbReference type="SMART" id="SM00065">
    <property type="entry name" value="GAF"/>
    <property type="match status" value="1"/>
</dbReference>
<evidence type="ECO:0000259" key="5">
    <source>
        <dbReference type="PROSITE" id="PS50109"/>
    </source>
</evidence>
<organism evidence="6 7">
    <name type="scientific">Bizionia paragorgiae</name>
    <dbReference type="NCBI Taxonomy" id="283786"/>
    <lineage>
        <taxon>Bacteria</taxon>
        <taxon>Pseudomonadati</taxon>
        <taxon>Bacteroidota</taxon>
        <taxon>Flavobacteriia</taxon>
        <taxon>Flavobacteriales</taxon>
        <taxon>Flavobacteriaceae</taxon>
        <taxon>Bizionia</taxon>
    </lineage>
</organism>
<dbReference type="Pfam" id="PF02518">
    <property type="entry name" value="HATPase_c"/>
    <property type="match status" value="1"/>
</dbReference>
<dbReference type="EC" id="2.7.13.3" evidence="2"/>
<dbReference type="InterPro" id="IPR005467">
    <property type="entry name" value="His_kinase_dom"/>
</dbReference>
<proteinExistence type="predicted"/>
<dbReference type="InterPro" id="IPR029016">
    <property type="entry name" value="GAF-like_dom_sf"/>
</dbReference>
<dbReference type="PRINTS" id="PR00344">
    <property type="entry name" value="BCTRLSENSOR"/>
</dbReference>
<feature type="coiled-coil region" evidence="4">
    <location>
        <begin position="157"/>
        <end position="184"/>
    </location>
</feature>
<gene>
    <name evidence="6" type="ORF">SAMN04487990_11024</name>
</gene>
<evidence type="ECO:0000313" key="6">
    <source>
        <dbReference type="EMBL" id="SEA31426.1"/>
    </source>
</evidence>
<dbReference type="SMART" id="SM00387">
    <property type="entry name" value="HATPase_c"/>
    <property type="match status" value="1"/>
</dbReference>
<comment type="catalytic activity">
    <reaction evidence="1">
        <text>ATP + protein L-histidine = ADP + protein N-phospho-L-histidine.</text>
        <dbReference type="EC" id="2.7.13.3"/>
    </reaction>
</comment>
<evidence type="ECO:0000256" key="4">
    <source>
        <dbReference type="SAM" id="Coils"/>
    </source>
</evidence>
<dbReference type="Gene3D" id="1.10.287.130">
    <property type="match status" value="1"/>
</dbReference>
<dbReference type="PANTHER" id="PTHR43102:SF2">
    <property type="entry name" value="GAF DOMAIN-CONTAINING PROTEIN"/>
    <property type="match status" value="1"/>
</dbReference>
<evidence type="ECO:0000256" key="3">
    <source>
        <dbReference type="ARBA" id="ARBA00022553"/>
    </source>
</evidence>
<keyword evidence="6" id="KW-0808">Transferase</keyword>
<reference evidence="6 7" key="1">
    <citation type="submission" date="2016-10" db="EMBL/GenBank/DDBJ databases">
        <authorList>
            <person name="de Groot N.N."/>
        </authorList>
    </citation>
    <scope>NUCLEOTIDE SEQUENCE [LARGE SCALE GENOMIC DNA]</scope>
    <source>
        <strain evidence="6 7">DSM 23842</strain>
    </source>
</reference>
<accession>A0A1H4A691</accession>